<keyword evidence="2" id="KW-0548">Nucleotidyltransferase</keyword>
<keyword evidence="1" id="KW-0472">Membrane</keyword>
<proteinExistence type="predicted"/>
<dbReference type="Proteomes" id="UP000285301">
    <property type="component" value="Unassembled WGS sequence"/>
</dbReference>
<keyword evidence="3" id="KW-1185">Reference proteome</keyword>
<dbReference type="OrthoDB" id="10056483at2759"/>
<keyword evidence="2" id="KW-0695">RNA-directed DNA polymerase</keyword>
<protein>
    <submittedName>
        <fullName evidence="2">RNA-directed DNA polymerase from mobile element jockey-like protein</fullName>
    </submittedName>
</protein>
<keyword evidence="1" id="KW-1133">Transmembrane helix</keyword>
<feature type="transmembrane region" description="Helical" evidence="1">
    <location>
        <begin position="83"/>
        <end position="102"/>
    </location>
</feature>
<dbReference type="EMBL" id="NCKU01004803">
    <property type="protein sequence ID" value="RWS05415.1"/>
    <property type="molecule type" value="Genomic_DNA"/>
</dbReference>
<organism evidence="2 3">
    <name type="scientific">Dinothrombium tinctorium</name>
    <dbReference type="NCBI Taxonomy" id="1965070"/>
    <lineage>
        <taxon>Eukaryota</taxon>
        <taxon>Metazoa</taxon>
        <taxon>Ecdysozoa</taxon>
        <taxon>Arthropoda</taxon>
        <taxon>Chelicerata</taxon>
        <taxon>Arachnida</taxon>
        <taxon>Acari</taxon>
        <taxon>Acariformes</taxon>
        <taxon>Trombidiformes</taxon>
        <taxon>Prostigmata</taxon>
        <taxon>Anystina</taxon>
        <taxon>Parasitengona</taxon>
        <taxon>Trombidioidea</taxon>
        <taxon>Trombidiidae</taxon>
        <taxon>Dinothrombium</taxon>
    </lineage>
</organism>
<accession>A0A3S4QMM2</accession>
<evidence type="ECO:0000313" key="2">
    <source>
        <dbReference type="EMBL" id="RWS05415.1"/>
    </source>
</evidence>
<reference evidence="2 3" key="1">
    <citation type="journal article" date="2018" name="Gigascience">
        <title>Genomes of trombidid mites reveal novel predicted allergens and laterally-transferred genes associated with secondary metabolism.</title>
        <authorList>
            <person name="Dong X."/>
            <person name="Chaisiri K."/>
            <person name="Xia D."/>
            <person name="Armstrong S.D."/>
            <person name="Fang Y."/>
            <person name="Donnelly M.J."/>
            <person name="Kadowaki T."/>
            <person name="McGarry J.W."/>
            <person name="Darby A.C."/>
            <person name="Makepeace B.L."/>
        </authorList>
    </citation>
    <scope>NUCLEOTIDE SEQUENCE [LARGE SCALE GENOMIC DNA]</scope>
    <source>
        <strain evidence="2">UoL-WK</strain>
    </source>
</reference>
<dbReference type="GO" id="GO:0003964">
    <property type="term" value="F:RNA-directed DNA polymerase activity"/>
    <property type="evidence" value="ECO:0007669"/>
    <property type="project" value="UniProtKB-KW"/>
</dbReference>
<comment type="caution">
    <text evidence="2">The sequence shown here is derived from an EMBL/GenBank/DDBJ whole genome shotgun (WGS) entry which is preliminary data.</text>
</comment>
<evidence type="ECO:0000256" key="1">
    <source>
        <dbReference type="SAM" id="Phobius"/>
    </source>
</evidence>
<gene>
    <name evidence="2" type="ORF">B4U79_03258</name>
</gene>
<dbReference type="STRING" id="1965070.A0A3S4QMM2"/>
<name>A0A3S4QMM2_9ACAR</name>
<sequence>MAINYKKCYYILFADRKTKKELKLLINQNVVNKTDSLKILGIYFDDKLSFPTHIEYVCKKVKRNIGLLYRIRNFLKYQGMREIYFILFYHFLIYGLCVWGFAKEHHLNRIRLIQKKIIRIMSFKSYNCHTLELFENFNVLQFDKLIKMNVCKTIFKAINNQGSNILSGFF</sequence>
<keyword evidence="1" id="KW-0812">Transmembrane</keyword>
<keyword evidence="2" id="KW-0808">Transferase</keyword>
<dbReference type="AlphaFoldDB" id="A0A3S4QMM2"/>
<evidence type="ECO:0000313" key="3">
    <source>
        <dbReference type="Proteomes" id="UP000285301"/>
    </source>
</evidence>